<proteinExistence type="predicted"/>
<organism evidence="2 3">
    <name type="scientific">Borreliella californiensis</name>
    <dbReference type="NCBI Taxonomy" id="373543"/>
    <lineage>
        <taxon>Bacteria</taxon>
        <taxon>Pseudomonadati</taxon>
        <taxon>Spirochaetota</taxon>
        <taxon>Spirochaetia</taxon>
        <taxon>Spirochaetales</taxon>
        <taxon>Borreliaceae</taxon>
        <taxon>Borreliella</taxon>
    </lineage>
</organism>
<dbReference type="RefSeq" id="WP_184125416.1">
    <property type="nucleotide sequence ID" value="NZ_CP179434.1"/>
</dbReference>
<comment type="caution">
    <text evidence="2">The sequence shown here is derived from an EMBL/GenBank/DDBJ whole genome shotgun (WGS) entry which is preliminary data.</text>
</comment>
<evidence type="ECO:0000313" key="2">
    <source>
        <dbReference type="EMBL" id="MBB6213553.1"/>
    </source>
</evidence>
<gene>
    <name evidence="1" type="ORF">HNP67_001007</name>
    <name evidence="2" type="ORF">HNP67_001048</name>
</gene>
<name>A0A7W9ZMG2_9SPIR</name>
<dbReference type="EMBL" id="JACHFB010000004">
    <property type="protein sequence ID" value="MBB6213512.1"/>
    <property type="molecule type" value="Genomic_DNA"/>
</dbReference>
<evidence type="ECO:0008006" key="4">
    <source>
        <dbReference type="Google" id="ProtNLM"/>
    </source>
</evidence>
<evidence type="ECO:0000313" key="1">
    <source>
        <dbReference type="EMBL" id="MBB6213512.1"/>
    </source>
</evidence>
<sequence length="59" mass="6837">MTRKMFAVCAILALTSSCKNYESNAELKNQVEEFLDTKEIVQNIVEDSRLEEIEKKIKN</sequence>
<accession>A0A7W9ZMG2</accession>
<dbReference type="Proteomes" id="UP000536100">
    <property type="component" value="Unassembled WGS sequence"/>
</dbReference>
<dbReference type="PROSITE" id="PS51257">
    <property type="entry name" value="PROKAR_LIPOPROTEIN"/>
    <property type="match status" value="1"/>
</dbReference>
<evidence type="ECO:0000313" key="3">
    <source>
        <dbReference type="Proteomes" id="UP000536100"/>
    </source>
</evidence>
<protein>
    <recommendedName>
        <fullName evidence="4">Lipoprotein</fullName>
    </recommendedName>
</protein>
<reference evidence="2 3" key="1">
    <citation type="submission" date="2020-08" db="EMBL/GenBank/DDBJ databases">
        <title>Genomic Encyclopedia of Type Strains, Phase IV (KMG-IV): sequencing the most valuable type-strain genomes for metagenomic binning, comparative biology and taxonomic classification.</title>
        <authorList>
            <person name="Goeker M."/>
        </authorList>
    </citation>
    <scope>NUCLEOTIDE SEQUENCE [LARGE SCALE GENOMIC DNA]</scope>
    <source>
        <strain evidence="2 3">DSM 17989</strain>
    </source>
</reference>
<dbReference type="AlphaFoldDB" id="A0A7W9ZMG2"/>
<dbReference type="EMBL" id="JACHFB010000004">
    <property type="protein sequence ID" value="MBB6213553.1"/>
    <property type="molecule type" value="Genomic_DNA"/>
</dbReference>